<keyword evidence="3" id="KW-1185">Reference proteome</keyword>
<dbReference type="GO" id="GO:0005886">
    <property type="term" value="C:plasma membrane"/>
    <property type="evidence" value="ECO:0007669"/>
    <property type="project" value="InterPro"/>
</dbReference>
<dbReference type="KEGG" id="blr:BRLA_c011840"/>
<evidence type="ECO:0000313" key="3">
    <source>
        <dbReference type="Proteomes" id="UP000005850"/>
    </source>
</evidence>
<feature type="transmembrane region" description="Helical" evidence="1">
    <location>
        <begin position="50"/>
        <end position="69"/>
    </location>
</feature>
<reference evidence="2 3" key="1">
    <citation type="journal article" date="2011" name="J. Bacteriol.">
        <title>Genome sequence of Brevibacillus laterosporus LMG 15441, a pathogen of invertebrates.</title>
        <authorList>
            <person name="Djukic M."/>
            <person name="Poehlein A."/>
            <person name="Thurmer A."/>
            <person name="Daniel R."/>
        </authorList>
    </citation>
    <scope>NUCLEOTIDE SEQUENCE [LARGE SCALE GENOMIC DNA]</scope>
    <source>
        <strain evidence="2 3">LMG 15441</strain>
    </source>
</reference>
<dbReference type="eggNOG" id="COG3859">
    <property type="taxonomic scope" value="Bacteria"/>
</dbReference>
<dbReference type="EMBL" id="CP007806">
    <property type="protein sequence ID" value="AIG25524.1"/>
    <property type="molecule type" value="Genomic_DNA"/>
</dbReference>
<dbReference type="GO" id="GO:0015234">
    <property type="term" value="F:thiamine transmembrane transporter activity"/>
    <property type="evidence" value="ECO:0007669"/>
    <property type="project" value="InterPro"/>
</dbReference>
<keyword evidence="1" id="KW-0812">Transmembrane</keyword>
<gene>
    <name evidence="2" type="primary">thiT</name>
    <name evidence="2" type="ORF">BRLA_c011840</name>
</gene>
<evidence type="ECO:0000313" key="2">
    <source>
        <dbReference type="EMBL" id="AIG25524.1"/>
    </source>
</evidence>
<feature type="transmembrane region" description="Helical" evidence="1">
    <location>
        <begin position="81"/>
        <end position="99"/>
    </location>
</feature>
<sequence length="188" mass="20083">MSRTRLVIMMEIAIMAAIAVILSKVKLFAMPQGGSVSLVMVPIALLAFRRGWVAGVITGGLVGMVKFFFGGEMVHPIQMVLDYPLSYAVLGFGAFLYASKTQSKATKIASIWGGLLVGIALCLAIRTTSGAVWFGSYAPEGTPATLYSFSYNATYLIPEYVITALVVTLLANGAPQLFQQNAGAYRRA</sequence>
<dbReference type="HOGENOM" id="CLU_090959_2_1_9"/>
<feature type="transmembrane region" description="Helical" evidence="1">
    <location>
        <begin position="155"/>
        <end position="178"/>
    </location>
</feature>
<dbReference type="AlphaFoldDB" id="A0A075R0V8"/>
<feature type="transmembrane region" description="Helical" evidence="1">
    <location>
        <begin position="6"/>
        <end position="29"/>
    </location>
</feature>
<name>A0A075R0V8_BRELA</name>
<protein>
    <submittedName>
        <fullName evidence="2">Thiamine ECF transporter S component ThiT</fullName>
    </submittedName>
</protein>
<dbReference type="NCBIfam" id="TIGR02357">
    <property type="entry name" value="ECF_ThiT_YuaJ"/>
    <property type="match status" value="1"/>
</dbReference>
<dbReference type="InterPro" id="IPR012651">
    <property type="entry name" value="Thia_Transptr_ThiT"/>
</dbReference>
<feature type="transmembrane region" description="Helical" evidence="1">
    <location>
        <begin position="111"/>
        <end position="135"/>
    </location>
</feature>
<proteinExistence type="predicted"/>
<dbReference type="Proteomes" id="UP000005850">
    <property type="component" value="Chromosome"/>
</dbReference>
<organism evidence="2 3">
    <name type="scientific">Brevibacillus laterosporus LMG 15441</name>
    <dbReference type="NCBI Taxonomy" id="1042163"/>
    <lineage>
        <taxon>Bacteria</taxon>
        <taxon>Bacillati</taxon>
        <taxon>Bacillota</taxon>
        <taxon>Bacilli</taxon>
        <taxon>Bacillales</taxon>
        <taxon>Paenibacillaceae</taxon>
        <taxon>Brevibacillus</taxon>
    </lineage>
</organism>
<keyword evidence="1" id="KW-1133">Transmembrane helix</keyword>
<dbReference type="Gene3D" id="1.10.1760.20">
    <property type="match status" value="1"/>
</dbReference>
<dbReference type="STRING" id="1042163.BRLA_c011840"/>
<evidence type="ECO:0000256" key="1">
    <source>
        <dbReference type="SAM" id="Phobius"/>
    </source>
</evidence>
<dbReference type="Pfam" id="PF09515">
    <property type="entry name" value="Thia_YuaJ"/>
    <property type="match status" value="1"/>
</dbReference>
<accession>A0A075R0V8</accession>
<keyword evidence="1" id="KW-0472">Membrane</keyword>
<dbReference type="RefSeq" id="WP_003334927.1">
    <property type="nucleotide sequence ID" value="NZ_CP007806.1"/>
</dbReference>